<dbReference type="HOGENOM" id="CLU_2221626_0_0_11"/>
<dbReference type="PATRIC" id="fig|1283301.3.peg.5742"/>
<evidence type="ECO:0000313" key="1">
    <source>
        <dbReference type="EMBL" id="EPJ37169.1"/>
    </source>
</evidence>
<gene>
    <name evidence="1" type="ORF">STAFG_5776</name>
</gene>
<keyword evidence="2" id="KW-1185">Reference proteome</keyword>
<organism evidence="1 2">
    <name type="scientific">Streptomyces afghaniensis 772</name>
    <dbReference type="NCBI Taxonomy" id="1283301"/>
    <lineage>
        <taxon>Bacteria</taxon>
        <taxon>Bacillati</taxon>
        <taxon>Actinomycetota</taxon>
        <taxon>Actinomycetes</taxon>
        <taxon>Kitasatosporales</taxon>
        <taxon>Streptomycetaceae</taxon>
        <taxon>Streptomyces</taxon>
    </lineage>
</organism>
<dbReference type="Proteomes" id="UP000015001">
    <property type="component" value="Unassembled WGS sequence"/>
</dbReference>
<name>S4NFH9_9ACTN</name>
<sequence length="106" mass="11540">MQVRGLLVVLAEGAYLVQLGDRPPEPTETVSVSADRLFVDAPDLVDRLFAAVPVYVGGPFSYRDEAILAGRVVRRSDGAPTLTEIGDVTVVRLGNRYEVSLDRQEP</sequence>
<dbReference type="EMBL" id="AOPY01001519">
    <property type="protein sequence ID" value="EPJ37169.1"/>
    <property type="molecule type" value="Genomic_DNA"/>
</dbReference>
<dbReference type="AlphaFoldDB" id="S4NFH9"/>
<proteinExistence type="predicted"/>
<reference evidence="1 2" key="1">
    <citation type="submission" date="2013-02" db="EMBL/GenBank/DDBJ databases">
        <title>Draft Genome Sequence of Streptomyces afghaniensis, Which Produces Compounds of the Julimycin B-Complex.</title>
        <authorList>
            <person name="Gruening B.A."/>
            <person name="Praeg A."/>
            <person name="Erxleben A."/>
            <person name="Guenther S."/>
            <person name="Fiedler H.-P."/>
            <person name="Goodfellow M."/>
            <person name="Mueller M."/>
        </authorList>
    </citation>
    <scope>NUCLEOTIDE SEQUENCE [LARGE SCALE GENOMIC DNA]</scope>
    <source>
        <strain evidence="1 2">772</strain>
    </source>
</reference>
<comment type="caution">
    <text evidence="1">The sequence shown here is derived from an EMBL/GenBank/DDBJ whole genome shotgun (WGS) entry which is preliminary data.</text>
</comment>
<accession>S4NFH9</accession>
<evidence type="ECO:0000313" key="2">
    <source>
        <dbReference type="Proteomes" id="UP000015001"/>
    </source>
</evidence>
<protein>
    <submittedName>
        <fullName evidence="1">Uncharacterized protein</fullName>
    </submittedName>
</protein>